<reference evidence="2" key="2">
    <citation type="submission" date="2023-05" db="EMBL/GenBank/DDBJ databases">
        <authorList>
            <consortium name="Lawrence Berkeley National Laboratory"/>
            <person name="Steindorff A."/>
            <person name="Hensen N."/>
            <person name="Bonometti L."/>
            <person name="Westerberg I."/>
            <person name="Brannstrom I.O."/>
            <person name="Guillou S."/>
            <person name="Cros-Aarteil S."/>
            <person name="Calhoun S."/>
            <person name="Haridas S."/>
            <person name="Kuo A."/>
            <person name="Mondo S."/>
            <person name="Pangilinan J."/>
            <person name="Riley R."/>
            <person name="Labutti K."/>
            <person name="Andreopoulos B."/>
            <person name="Lipzen A."/>
            <person name="Chen C."/>
            <person name="Yanf M."/>
            <person name="Daum C."/>
            <person name="Ng V."/>
            <person name="Clum A."/>
            <person name="Ohm R."/>
            <person name="Martin F."/>
            <person name="Silar P."/>
            <person name="Natvig D."/>
            <person name="Lalanne C."/>
            <person name="Gautier V."/>
            <person name="Ament-Velasquez S.L."/>
            <person name="Kruys A."/>
            <person name="Hutchinson M.I."/>
            <person name="Powell A.J."/>
            <person name="Barry K."/>
            <person name="Miller A.N."/>
            <person name="Grigoriev I.V."/>
            <person name="Debuchy R."/>
            <person name="Gladieux P."/>
            <person name="Thoren M.H."/>
            <person name="Johannesson H."/>
        </authorList>
    </citation>
    <scope>NUCLEOTIDE SEQUENCE</scope>
    <source>
        <strain evidence="2">CBS 508.74</strain>
    </source>
</reference>
<dbReference type="GeneID" id="89939155"/>
<dbReference type="Proteomes" id="UP001302812">
    <property type="component" value="Unassembled WGS sequence"/>
</dbReference>
<feature type="compositionally biased region" description="Basic and acidic residues" evidence="1">
    <location>
        <begin position="875"/>
        <end position="890"/>
    </location>
</feature>
<accession>A0AAN6YT32</accession>
<protein>
    <submittedName>
        <fullName evidence="2">Uncharacterized protein</fullName>
    </submittedName>
</protein>
<comment type="caution">
    <text evidence="2">The sequence shown here is derived from an EMBL/GenBank/DDBJ whole genome shotgun (WGS) entry which is preliminary data.</text>
</comment>
<reference evidence="2" key="1">
    <citation type="journal article" date="2023" name="Mol. Phylogenet. Evol.">
        <title>Genome-scale phylogeny and comparative genomics of the fungal order Sordariales.</title>
        <authorList>
            <person name="Hensen N."/>
            <person name="Bonometti L."/>
            <person name="Westerberg I."/>
            <person name="Brannstrom I.O."/>
            <person name="Guillou S."/>
            <person name="Cros-Aarteil S."/>
            <person name="Calhoun S."/>
            <person name="Haridas S."/>
            <person name="Kuo A."/>
            <person name="Mondo S."/>
            <person name="Pangilinan J."/>
            <person name="Riley R."/>
            <person name="LaButti K."/>
            <person name="Andreopoulos B."/>
            <person name="Lipzen A."/>
            <person name="Chen C."/>
            <person name="Yan M."/>
            <person name="Daum C."/>
            <person name="Ng V."/>
            <person name="Clum A."/>
            <person name="Steindorff A."/>
            <person name="Ohm R.A."/>
            <person name="Martin F."/>
            <person name="Silar P."/>
            <person name="Natvig D.O."/>
            <person name="Lalanne C."/>
            <person name="Gautier V."/>
            <person name="Ament-Velasquez S.L."/>
            <person name="Kruys A."/>
            <person name="Hutchinson M.I."/>
            <person name="Powell A.J."/>
            <person name="Barry K."/>
            <person name="Miller A.N."/>
            <person name="Grigoriev I.V."/>
            <person name="Debuchy R."/>
            <person name="Gladieux P."/>
            <person name="Hiltunen Thoren M."/>
            <person name="Johannesson H."/>
        </authorList>
    </citation>
    <scope>NUCLEOTIDE SEQUENCE</scope>
    <source>
        <strain evidence="2">CBS 508.74</strain>
    </source>
</reference>
<dbReference type="EMBL" id="MU853340">
    <property type="protein sequence ID" value="KAK4113032.1"/>
    <property type="molecule type" value="Genomic_DNA"/>
</dbReference>
<gene>
    <name evidence="2" type="ORF">N656DRAFT_778546</name>
</gene>
<dbReference type="RefSeq" id="XP_064670602.1">
    <property type="nucleotide sequence ID" value="XM_064815030.1"/>
</dbReference>
<name>A0AAN6YT32_9PEZI</name>
<sequence length="1681" mass="190398">MMVDGSLNSRLRAGTQPQVAVILKEALKTTDTASLTTNLLSAAETGAIPPTVLYIYIGLSNDPYTVAAALRQKYSTSIRRVAIRCLGRLLEPGPNFASSWTALGGATGIAALMRELSVNEVAYICRVLGRSPTNSDLDARAEQERAMSELLGMLYQLDPDNDEDEDENIAATRELRPLSQQFQYLVQACTLETREQWYRLVNPKEPEVKPRPPYPRYIEPGQEEKLEASADLSAGDSKLSGIDWLLRQSVLRRTRMIKNLLEQIAECDAKDLKIKPGVFMQDIIEPLARKTAKKKLPAGLRGKVWDLIVSCVKRWPQVVDSLNFSQDGVLGLAIRRLKCVPTEERRLHAGRVLQSLIEPIPPAKVSRISDYRSILLQFGNPAQRYQLFTWLLRLNGIDLESPGHGDKANLEKLLETDLPSNLFLLLPSDKMADFLSLVVEVRPDKTFLQPSNGYTILSQHAEPARVTHGDFPILHCMLLSRLSPDDPRRLESEVFSNVESTVKSRIRKSSQSREWSDRYFWAKSALFLCIAVKSYELYSKTLLWARRFNKDSHTLRSLFDGSTIMTCEGLDLLCGIPPSSELSFTPVDTVKLHILKANQIVNQLFETALAALHEPQFNPSDWTSLGKLPSSITRERLCHVNAFQAYHGLSDDEIYNIVWLPTIDMLIEVERIAIEEDNSRLGFERQGGMLEKFTPRKLRDHSWKFLNNLAKARNELWRQKRVARCPAVLTLADPWPKGLPVHALCPLNSFEDTTPKLPYVLSRAEAVVFADSKTLFSPAPTDEETLTAIAGFVEDYKACVRIYLDVNSRPQDENEDIRCSRLAQVWRHAVEQLRGEGWFEEETRLFWIQWVFRSLPDHGQELIKARPRPAGPEFPRTDDAREPIEWHPDPKALPPARGSRRRVPGPLTCLEVMLGGFKYKADHDDVLDWADNSKLRLEQPSDPSFWEPERYKRPLSGETQDVYIAAAILYINSKAGSDTSLLMQPFPEADEPRFPALYLADEFLEASSKEPEIAVRCVRLLDKSRDRVPPELLLRLASSLLQRLNSTDGRKDGHSDQKYLTMEIIRLLSKTEQPSMAFDLIRDIVLDKQDDSSWHRLLFHRGFLSRLPAVEARQFLESIADAIIARLQAAQLQTHERAQEVKSQPLIKISTVKMLAQVLRGSQFVSKATACDILIRIFENSRHIDIKIAVFESLAETFTTTTDRSLRSKIRDLLRSQVVPIAASLDERHPMTIEDWVKAEAETKLPEIGNTSTFQRPLLQLLLDTGIKTGLDRDWKRDWQANILEPLLLQSIENCRRWLVLFQKMNSLSLPAGESLPSVPVVIDMYYHILLHWPDFISAHIFNLVRTFIMADLFPPPGIAAITRAICNDRSLSASNAGRFWLSRFGRSFSLSRGVDTVASLLNRPTSFWANCPADGLTVPLLRDTVMPIAESLLADGNIPALNSLVQYLTRLPEGYTYERLERLDCRSAFLTNTLPILRHIVSRIDALRTPQWQADPHRRPHRLPPTLPYRLHMLSFPSTSFHPSSSPAPDTEIKTFAEELMVLIDELTSRSLPYLDDWAAVKAAATRSPVHRSDFSRIALALAEDVTDGALLGGRETTTAEYLRVGLALDMVLDAEDPRDDKVVRRVRDLLVLEWARSRVEMLRERARNVIERLRGKGGRLGKSLDEIMDGLGVGRGLRH</sequence>
<proteinExistence type="predicted"/>
<feature type="region of interest" description="Disordered" evidence="1">
    <location>
        <begin position="864"/>
        <end position="901"/>
    </location>
</feature>
<evidence type="ECO:0000313" key="3">
    <source>
        <dbReference type="Proteomes" id="UP001302812"/>
    </source>
</evidence>
<evidence type="ECO:0000313" key="2">
    <source>
        <dbReference type="EMBL" id="KAK4113032.1"/>
    </source>
</evidence>
<keyword evidence="3" id="KW-1185">Reference proteome</keyword>
<organism evidence="2 3">
    <name type="scientific">Canariomyces notabilis</name>
    <dbReference type="NCBI Taxonomy" id="2074819"/>
    <lineage>
        <taxon>Eukaryota</taxon>
        <taxon>Fungi</taxon>
        <taxon>Dikarya</taxon>
        <taxon>Ascomycota</taxon>
        <taxon>Pezizomycotina</taxon>
        <taxon>Sordariomycetes</taxon>
        <taxon>Sordariomycetidae</taxon>
        <taxon>Sordariales</taxon>
        <taxon>Chaetomiaceae</taxon>
        <taxon>Canariomyces</taxon>
    </lineage>
</organism>
<evidence type="ECO:0000256" key="1">
    <source>
        <dbReference type="SAM" id="MobiDB-lite"/>
    </source>
</evidence>